<reference evidence="1 2" key="1">
    <citation type="journal article" date="2022" name="Plant J.">
        <title>Chromosome-level genome of Camellia lanceoleosa provides a valuable resource for understanding genome evolution and self-incompatibility.</title>
        <authorList>
            <person name="Gong W."/>
            <person name="Xiao S."/>
            <person name="Wang L."/>
            <person name="Liao Z."/>
            <person name="Chang Y."/>
            <person name="Mo W."/>
            <person name="Hu G."/>
            <person name="Li W."/>
            <person name="Zhao G."/>
            <person name="Zhu H."/>
            <person name="Hu X."/>
            <person name="Ji K."/>
            <person name="Xiang X."/>
            <person name="Song Q."/>
            <person name="Yuan D."/>
            <person name="Jin S."/>
            <person name="Zhang L."/>
        </authorList>
    </citation>
    <scope>NUCLEOTIDE SEQUENCE [LARGE SCALE GENOMIC DNA]</scope>
    <source>
        <strain evidence="1">SQ_2022a</strain>
    </source>
</reference>
<proteinExistence type="predicted"/>
<gene>
    <name evidence="1" type="ORF">LOK49_LG13G02070</name>
</gene>
<comment type="caution">
    <text evidence="1">The sequence shown here is derived from an EMBL/GenBank/DDBJ whole genome shotgun (WGS) entry which is preliminary data.</text>
</comment>
<evidence type="ECO:0000313" key="1">
    <source>
        <dbReference type="EMBL" id="KAI7989626.1"/>
    </source>
</evidence>
<protein>
    <submittedName>
        <fullName evidence="1">Disease resistance protein PIK6-NP</fullName>
    </submittedName>
</protein>
<accession>A0ACC0FNT4</accession>
<name>A0ACC0FNT4_9ERIC</name>
<organism evidence="1 2">
    <name type="scientific">Camellia lanceoleosa</name>
    <dbReference type="NCBI Taxonomy" id="1840588"/>
    <lineage>
        <taxon>Eukaryota</taxon>
        <taxon>Viridiplantae</taxon>
        <taxon>Streptophyta</taxon>
        <taxon>Embryophyta</taxon>
        <taxon>Tracheophyta</taxon>
        <taxon>Spermatophyta</taxon>
        <taxon>Magnoliopsida</taxon>
        <taxon>eudicotyledons</taxon>
        <taxon>Gunneridae</taxon>
        <taxon>Pentapetalae</taxon>
        <taxon>asterids</taxon>
        <taxon>Ericales</taxon>
        <taxon>Theaceae</taxon>
        <taxon>Camellia</taxon>
    </lineage>
</organism>
<sequence length="124" mass="14234">MADSAVTFLLAKLSSLLAEELKVLGGVKGDLVFIKDELEGLRAFLRVADAMERSDPVLQTWVKQVRDITYDTDDVLEEFMLCLASYHRRGLNGFLCKIYYEFKSMKLIVKLLMRYETSLSESRI</sequence>
<dbReference type="EMBL" id="CM045771">
    <property type="protein sequence ID" value="KAI7989626.1"/>
    <property type="molecule type" value="Genomic_DNA"/>
</dbReference>
<evidence type="ECO:0000313" key="2">
    <source>
        <dbReference type="Proteomes" id="UP001060215"/>
    </source>
</evidence>
<dbReference type="Proteomes" id="UP001060215">
    <property type="component" value="Chromosome 14"/>
</dbReference>
<keyword evidence="2" id="KW-1185">Reference proteome</keyword>